<keyword evidence="2" id="KW-0233">DNA recombination</keyword>
<protein>
    <recommendedName>
        <fullName evidence="3">Tyr recombinase domain-containing protein</fullName>
    </recommendedName>
</protein>
<evidence type="ECO:0000259" key="3">
    <source>
        <dbReference type="PROSITE" id="PS51898"/>
    </source>
</evidence>
<comment type="caution">
    <text evidence="4">The sequence shown here is derived from an EMBL/GenBank/DDBJ whole genome shotgun (WGS) entry which is preliminary data.</text>
</comment>
<dbReference type="EMBL" id="LAZR01010971">
    <property type="protein sequence ID" value="KKM64091.1"/>
    <property type="molecule type" value="Genomic_DNA"/>
</dbReference>
<gene>
    <name evidence="4" type="ORF">LCGC14_1504860</name>
</gene>
<organism evidence="4">
    <name type="scientific">marine sediment metagenome</name>
    <dbReference type="NCBI Taxonomy" id="412755"/>
    <lineage>
        <taxon>unclassified sequences</taxon>
        <taxon>metagenomes</taxon>
        <taxon>ecological metagenomes</taxon>
    </lineage>
</organism>
<dbReference type="SUPFAM" id="SSF56349">
    <property type="entry name" value="DNA breaking-rejoining enzymes"/>
    <property type="match status" value="1"/>
</dbReference>
<dbReference type="GO" id="GO:0003677">
    <property type="term" value="F:DNA binding"/>
    <property type="evidence" value="ECO:0007669"/>
    <property type="project" value="UniProtKB-KW"/>
</dbReference>
<reference evidence="4" key="1">
    <citation type="journal article" date="2015" name="Nature">
        <title>Complex archaea that bridge the gap between prokaryotes and eukaryotes.</title>
        <authorList>
            <person name="Spang A."/>
            <person name="Saw J.H."/>
            <person name="Jorgensen S.L."/>
            <person name="Zaremba-Niedzwiedzka K."/>
            <person name="Martijn J."/>
            <person name="Lind A.E."/>
            <person name="van Eijk R."/>
            <person name="Schleper C."/>
            <person name="Guy L."/>
            <person name="Ettema T.J."/>
        </authorList>
    </citation>
    <scope>NUCLEOTIDE SEQUENCE</scope>
</reference>
<dbReference type="InterPro" id="IPR013762">
    <property type="entry name" value="Integrase-like_cat_sf"/>
</dbReference>
<dbReference type="PROSITE" id="PS51898">
    <property type="entry name" value="TYR_RECOMBINASE"/>
    <property type="match status" value="1"/>
</dbReference>
<sequence length="295" mass="33653">MKTEKAKRGFLEAKQGLSPRTLEQYAQGLDHLQRECPKMPKKPEPIRRALGKAGTIWVKDAYWRTWSAFFHWCSREYDTSNPMERVERPQCPDIEMRALEPEELALVLAAADNLRDKSILALALDSGVRASEFSGLRILDIGTDTIRVMGKGNRQARIPMSPEMHYLLRRLADQDGKNGPQSHLFLGRNGQPLSRFGIYRIVRQCMERAGITGPKLGPHCLRHSLGKNYIADGGDAFTLRKVMRHKNITTTQKYVNLAMQDVVEQHHKHSPLRPALRGTQGVLWRRQVEEVLEKA</sequence>
<keyword evidence="1" id="KW-0238">DNA-binding</keyword>
<evidence type="ECO:0000256" key="1">
    <source>
        <dbReference type="ARBA" id="ARBA00023125"/>
    </source>
</evidence>
<dbReference type="InterPro" id="IPR002104">
    <property type="entry name" value="Integrase_catalytic"/>
</dbReference>
<dbReference type="PANTHER" id="PTHR30349:SF41">
    <property type="entry name" value="INTEGRASE_RECOMBINASE PROTEIN MJ0367-RELATED"/>
    <property type="match status" value="1"/>
</dbReference>
<accession>A0A0F9JNS8</accession>
<name>A0A0F9JNS8_9ZZZZ</name>
<dbReference type="GO" id="GO:0006310">
    <property type="term" value="P:DNA recombination"/>
    <property type="evidence" value="ECO:0007669"/>
    <property type="project" value="UniProtKB-KW"/>
</dbReference>
<evidence type="ECO:0000313" key="4">
    <source>
        <dbReference type="EMBL" id="KKM64091.1"/>
    </source>
</evidence>
<dbReference type="GO" id="GO:0015074">
    <property type="term" value="P:DNA integration"/>
    <property type="evidence" value="ECO:0007669"/>
    <property type="project" value="InterPro"/>
</dbReference>
<dbReference type="Gene3D" id="1.10.443.10">
    <property type="entry name" value="Intergrase catalytic core"/>
    <property type="match status" value="1"/>
</dbReference>
<evidence type="ECO:0000256" key="2">
    <source>
        <dbReference type="ARBA" id="ARBA00023172"/>
    </source>
</evidence>
<dbReference type="InterPro" id="IPR050090">
    <property type="entry name" value="Tyrosine_recombinase_XerCD"/>
</dbReference>
<dbReference type="InterPro" id="IPR011010">
    <property type="entry name" value="DNA_brk_join_enz"/>
</dbReference>
<dbReference type="PANTHER" id="PTHR30349">
    <property type="entry name" value="PHAGE INTEGRASE-RELATED"/>
    <property type="match status" value="1"/>
</dbReference>
<dbReference type="AlphaFoldDB" id="A0A0F9JNS8"/>
<proteinExistence type="predicted"/>
<dbReference type="Pfam" id="PF00589">
    <property type="entry name" value="Phage_integrase"/>
    <property type="match status" value="1"/>
</dbReference>
<feature type="domain" description="Tyr recombinase" evidence="3">
    <location>
        <begin position="94"/>
        <end position="267"/>
    </location>
</feature>